<accession>X1AZ48</accession>
<dbReference type="InterPro" id="IPR001296">
    <property type="entry name" value="Glyco_trans_1"/>
</dbReference>
<gene>
    <name evidence="2" type="ORF">S01H4_33154</name>
</gene>
<dbReference type="Gene3D" id="3.40.50.2000">
    <property type="entry name" value="Glycogen Phosphorylase B"/>
    <property type="match status" value="2"/>
</dbReference>
<dbReference type="GO" id="GO:0016757">
    <property type="term" value="F:glycosyltransferase activity"/>
    <property type="evidence" value="ECO:0007669"/>
    <property type="project" value="InterPro"/>
</dbReference>
<sequence length="211" mass="23180">RRVICIGNFIEKTYRVCCDRVLVGAVEKMNIPERPRDGLVFVGRVESDTGVISYLDVLQNLELNHGVRTHLTVCGGGTLELELVSRAEEISVDLRLKGVVAEPSEIVGSAQVCLAGGFLSILEAMSLGVPVVALAETELKWRYYLSMKSAGGPISIQTTPEGVAQEIDRLLTNPSLNQYISTKGKNFASTLTWERIILEYLTLWTVGEPRT</sequence>
<comment type="caution">
    <text evidence="2">The sequence shown here is derived from an EMBL/GenBank/DDBJ whole genome shotgun (WGS) entry which is preliminary data.</text>
</comment>
<dbReference type="AlphaFoldDB" id="X1AZ48"/>
<dbReference type="SUPFAM" id="SSF53756">
    <property type="entry name" value="UDP-Glycosyltransferase/glycogen phosphorylase"/>
    <property type="match status" value="1"/>
</dbReference>
<feature type="non-terminal residue" evidence="2">
    <location>
        <position position="1"/>
    </location>
</feature>
<reference evidence="2" key="1">
    <citation type="journal article" date="2014" name="Front. Microbiol.">
        <title>High frequency of phylogenetically diverse reductive dehalogenase-homologous genes in deep subseafloor sedimentary metagenomes.</title>
        <authorList>
            <person name="Kawai M."/>
            <person name="Futagami T."/>
            <person name="Toyoda A."/>
            <person name="Takaki Y."/>
            <person name="Nishi S."/>
            <person name="Hori S."/>
            <person name="Arai W."/>
            <person name="Tsubouchi T."/>
            <person name="Morono Y."/>
            <person name="Uchiyama I."/>
            <person name="Ito T."/>
            <person name="Fujiyama A."/>
            <person name="Inagaki F."/>
            <person name="Takami H."/>
        </authorList>
    </citation>
    <scope>NUCLEOTIDE SEQUENCE</scope>
    <source>
        <strain evidence="2">Expedition CK06-06</strain>
    </source>
</reference>
<dbReference type="Pfam" id="PF00534">
    <property type="entry name" value="Glycos_transf_1"/>
    <property type="match status" value="1"/>
</dbReference>
<evidence type="ECO:0000313" key="2">
    <source>
        <dbReference type="EMBL" id="GAG77403.1"/>
    </source>
</evidence>
<organism evidence="2">
    <name type="scientific">marine sediment metagenome</name>
    <dbReference type="NCBI Taxonomy" id="412755"/>
    <lineage>
        <taxon>unclassified sequences</taxon>
        <taxon>metagenomes</taxon>
        <taxon>ecological metagenomes</taxon>
    </lineage>
</organism>
<protein>
    <recommendedName>
        <fullName evidence="1">Glycosyl transferase family 1 domain-containing protein</fullName>
    </recommendedName>
</protein>
<dbReference type="EMBL" id="BART01017411">
    <property type="protein sequence ID" value="GAG77403.1"/>
    <property type="molecule type" value="Genomic_DNA"/>
</dbReference>
<feature type="domain" description="Glycosyl transferase family 1" evidence="1">
    <location>
        <begin position="39"/>
        <end position="186"/>
    </location>
</feature>
<evidence type="ECO:0000259" key="1">
    <source>
        <dbReference type="Pfam" id="PF00534"/>
    </source>
</evidence>
<name>X1AZ48_9ZZZZ</name>
<proteinExistence type="predicted"/>